<dbReference type="InterPro" id="IPR053157">
    <property type="entry name" value="Sterol_Uptake_Regulator"/>
</dbReference>
<sequence length="399" mass="44243">MPEMVRKAHHKSRRGCVCCKRRHVKCSETRPRCDHCTRLDIECTWPDGSDSNAAPPLSLSRCQSLPQSPAAAIPPFSAASPGPSFSAGIVRSKAQPELSINELKLLHFYLFNTSASMAAPNLQYLWQNVVVELGFRHHFLLRGILAVAAIHKVSVIDAEREELLVQSASHLESGLRSFRKCLESPVPATSVPVFLMAGLMAVHSLGTAQIHAPLDPIGDICTWMRMVRGVKSTIHENWELLLSSEIGTMLRDHPCGTADSTSLVETDDLRSLVEQTAAPGSTERGIYLECVDQLRAVFITDRRLASGNKKSSALASTWAATAHEGYCELLAQRQPLALVIIAFFSTLFSHCSNIWWYRNWDTWILNAVRSELPIDYVPWLEWPRTQIGSMTSTPSAVMT</sequence>
<feature type="transmembrane region" description="Helical" evidence="2">
    <location>
        <begin position="336"/>
        <end position="356"/>
    </location>
</feature>
<dbReference type="CDD" id="cd00067">
    <property type="entry name" value="GAL4"/>
    <property type="match status" value="1"/>
</dbReference>
<dbReference type="SUPFAM" id="SSF57701">
    <property type="entry name" value="Zn2/Cys6 DNA-binding domain"/>
    <property type="match status" value="1"/>
</dbReference>
<evidence type="ECO:0000256" key="2">
    <source>
        <dbReference type="SAM" id="Phobius"/>
    </source>
</evidence>
<gene>
    <name evidence="4" type="ORF">RCC_11350</name>
</gene>
<dbReference type="PROSITE" id="PS50048">
    <property type="entry name" value="ZN2_CY6_FUNGAL_2"/>
    <property type="match status" value="1"/>
</dbReference>
<proteinExistence type="predicted"/>
<evidence type="ECO:0000313" key="4">
    <source>
        <dbReference type="EMBL" id="CZT25681.1"/>
    </source>
</evidence>
<dbReference type="AlphaFoldDB" id="A0A2D3V866"/>
<dbReference type="SMART" id="SM00066">
    <property type="entry name" value="GAL4"/>
    <property type="match status" value="1"/>
</dbReference>
<dbReference type="EMBL" id="FJUY01000029">
    <property type="protein sequence ID" value="CZT25681.1"/>
    <property type="molecule type" value="Genomic_DNA"/>
</dbReference>
<dbReference type="GO" id="GO:0001228">
    <property type="term" value="F:DNA-binding transcription activator activity, RNA polymerase II-specific"/>
    <property type="evidence" value="ECO:0007669"/>
    <property type="project" value="TreeGrafter"/>
</dbReference>
<keyword evidence="1" id="KW-0539">Nucleus</keyword>
<dbReference type="Pfam" id="PF00172">
    <property type="entry name" value="Zn_clus"/>
    <property type="match status" value="1"/>
</dbReference>
<dbReference type="PANTHER" id="PTHR47784">
    <property type="entry name" value="STEROL UPTAKE CONTROL PROTEIN 2"/>
    <property type="match status" value="1"/>
</dbReference>
<evidence type="ECO:0000313" key="5">
    <source>
        <dbReference type="Proteomes" id="UP000225277"/>
    </source>
</evidence>
<evidence type="ECO:0000256" key="1">
    <source>
        <dbReference type="ARBA" id="ARBA00023242"/>
    </source>
</evidence>
<dbReference type="InterPro" id="IPR036864">
    <property type="entry name" value="Zn2-C6_fun-type_DNA-bd_sf"/>
</dbReference>
<dbReference type="PANTHER" id="PTHR47784:SF5">
    <property type="entry name" value="STEROL UPTAKE CONTROL PROTEIN 2"/>
    <property type="match status" value="1"/>
</dbReference>
<dbReference type="GO" id="GO:0008270">
    <property type="term" value="F:zinc ion binding"/>
    <property type="evidence" value="ECO:0007669"/>
    <property type="project" value="InterPro"/>
</dbReference>
<feature type="domain" description="Zn(2)-C6 fungal-type" evidence="3">
    <location>
        <begin position="15"/>
        <end position="45"/>
    </location>
</feature>
<dbReference type="OrthoDB" id="4937900at2759"/>
<accession>A0A2D3V866</accession>
<dbReference type="Gene3D" id="4.10.240.10">
    <property type="entry name" value="Zn(2)-C6 fungal-type DNA-binding domain"/>
    <property type="match status" value="1"/>
</dbReference>
<keyword evidence="2" id="KW-0812">Transmembrane</keyword>
<dbReference type="RefSeq" id="XP_023632339.1">
    <property type="nucleotide sequence ID" value="XM_023776571.1"/>
</dbReference>
<dbReference type="PROSITE" id="PS00463">
    <property type="entry name" value="ZN2_CY6_FUNGAL_1"/>
    <property type="match status" value="1"/>
</dbReference>
<dbReference type="STRING" id="112498.A0A2D3V866"/>
<protein>
    <recommendedName>
        <fullName evidence="3">Zn(2)-C6 fungal-type domain-containing protein</fullName>
    </recommendedName>
</protein>
<evidence type="ECO:0000259" key="3">
    <source>
        <dbReference type="PROSITE" id="PS50048"/>
    </source>
</evidence>
<keyword evidence="2" id="KW-0472">Membrane</keyword>
<keyword evidence="2" id="KW-1133">Transmembrane helix</keyword>
<dbReference type="Proteomes" id="UP000225277">
    <property type="component" value="Unassembled WGS sequence"/>
</dbReference>
<keyword evidence="5" id="KW-1185">Reference proteome</keyword>
<name>A0A2D3V866_9PEZI</name>
<dbReference type="InterPro" id="IPR001138">
    <property type="entry name" value="Zn2Cys6_DnaBD"/>
</dbReference>
<dbReference type="GeneID" id="35606369"/>
<organism evidence="4 5">
    <name type="scientific">Ramularia collo-cygni</name>
    <dbReference type="NCBI Taxonomy" id="112498"/>
    <lineage>
        <taxon>Eukaryota</taxon>
        <taxon>Fungi</taxon>
        <taxon>Dikarya</taxon>
        <taxon>Ascomycota</taxon>
        <taxon>Pezizomycotina</taxon>
        <taxon>Dothideomycetes</taxon>
        <taxon>Dothideomycetidae</taxon>
        <taxon>Mycosphaerellales</taxon>
        <taxon>Mycosphaerellaceae</taxon>
        <taxon>Ramularia</taxon>
    </lineage>
</organism>
<reference evidence="4 5" key="1">
    <citation type="submission" date="2016-03" db="EMBL/GenBank/DDBJ databases">
        <authorList>
            <person name="Ploux O."/>
        </authorList>
    </citation>
    <scope>NUCLEOTIDE SEQUENCE [LARGE SCALE GENOMIC DNA]</scope>
    <source>
        <strain evidence="4 5">URUG2</strain>
    </source>
</reference>